<protein>
    <submittedName>
        <fullName evidence="1">Uncharacterized protein</fullName>
    </submittedName>
</protein>
<evidence type="ECO:0000313" key="1">
    <source>
        <dbReference type="EMBL" id="WXK39085.1"/>
    </source>
</evidence>
<dbReference type="Proteomes" id="UP001493153">
    <property type="component" value="Chromosome"/>
</dbReference>
<dbReference type="RefSeq" id="WP_157864400.1">
    <property type="nucleotide sequence ID" value="NZ_CP062176.1"/>
</dbReference>
<organism evidence="1 2">
    <name type="scientific">Mycetohabitans rhizoxinica</name>
    <dbReference type="NCBI Taxonomy" id="412963"/>
    <lineage>
        <taxon>Bacteria</taxon>
        <taxon>Pseudomonadati</taxon>
        <taxon>Pseudomonadota</taxon>
        <taxon>Betaproteobacteria</taxon>
        <taxon>Burkholderiales</taxon>
        <taxon>Burkholderiaceae</taxon>
        <taxon>Mycetohabitans</taxon>
    </lineage>
</organism>
<proteinExistence type="predicted"/>
<accession>A0ABZ2PVF2</accession>
<dbReference type="EMBL" id="CP062176">
    <property type="protein sequence ID" value="WXK39085.1"/>
    <property type="molecule type" value="Genomic_DNA"/>
</dbReference>
<keyword evidence="2" id="KW-1185">Reference proteome</keyword>
<evidence type="ECO:0000313" key="2">
    <source>
        <dbReference type="Proteomes" id="UP001493153"/>
    </source>
</evidence>
<reference evidence="1 2" key="1">
    <citation type="submission" date="2020-09" db="EMBL/GenBank/DDBJ databases">
        <title>Genome sequences of Mycetohabitans spp.</title>
        <authorList>
            <person name="Carter M.E."/>
            <person name="Carpenter S.C.D."/>
            <person name="Bogdanove A.J."/>
        </authorList>
    </citation>
    <scope>NUCLEOTIDE SEQUENCE [LARGE SCALE GENOMIC DNA]</scope>
    <source>
        <strain evidence="1 2">B12</strain>
    </source>
</reference>
<gene>
    <name evidence="1" type="ORF">IHE29_07220</name>
</gene>
<name>A0ABZ2PVF2_9BURK</name>
<sequence>MDAHKLKKFCLFAPALVLPKPLASHVTLYPPDDLAVTALSAVKGHGAQFISDNHIASTLMHQLVRLDTTLASVVPTGTIFLNLAYFSAWTPQMVAARRMVAVARLHPLARPGRWHGLVYRNAYQSSFHQPACGK</sequence>